<proteinExistence type="predicted"/>
<evidence type="ECO:0000313" key="2">
    <source>
        <dbReference type="EMBL" id="KAH0967899.1"/>
    </source>
</evidence>
<dbReference type="AlphaFoldDB" id="A0A9P8N6Z2"/>
<dbReference type="RefSeq" id="XP_044725412.1">
    <property type="nucleotide sequence ID" value="XM_044859012.1"/>
</dbReference>
<dbReference type="Proteomes" id="UP000824596">
    <property type="component" value="Unassembled WGS sequence"/>
</dbReference>
<organism evidence="2 3">
    <name type="scientific">Hirsutella rhossiliensis</name>
    <dbReference type="NCBI Taxonomy" id="111463"/>
    <lineage>
        <taxon>Eukaryota</taxon>
        <taxon>Fungi</taxon>
        <taxon>Dikarya</taxon>
        <taxon>Ascomycota</taxon>
        <taxon>Pezizomycotina</taxon>
        <taxon>Sordariomycetes</taxon>
        <taxon>Hypocreomycetidae</taxon>
        <taxon>Hypocreales</taxon>
        <taxon>Ophiocordycipitaceae</taxon>
        <taxon>Hirsutella</taxon>
    </lineage>
</organism>
<dbReference type="OrthoDB" id="4869601at2759"/>
<dbReference type="GeneID" id="68349670"/>
<feature type="region of interest" description="Disordered" evidence="1">
    <location>
        <begin position="371"/>
        <end position="472"/>
    </location>
</feature>
<evidence type="ECO:0000313" key="3">
    <source>
        <dbReference type="Proteomes" id="UP000824596"/>
    </source>
</evidence>
<comment type="caution">
    <text evidence="2">The sequence shown here is derived from an EMBL/GenBank/DDBJ whole genome shotgun (WGS) entry which is preliminary data.</text>
</comment>
<reference evidence="2" key="1">
    <citation type="submission" date="2021-09" db="EMBL/GenBank/DDBJ databases">
        <title>A high-quality genome of the endoparasitic fungus Hirsutella rhossiliensis with a comparison of Hirsutella genomes reveals transposable elements contributing to genome size variation.</title>
        <authorList>
            <person name="Lin R."/>
            <person name="Jiao Y."/>
            <person name="Sun X."/>
            <person name="Ling J."/>
            <person name="Xie B."/>
            <person name="Cheng X."/>
        </authorList>
    </citation>
    <scope>NUCLEOTIDE SEQUENCE</scope>
    <source>
        <strain evidence="2">HR02</strain>
    </source>
</reference>
<feature type="region of interest" description="Disordered" evidence="1">
    <location>
        <begin position="333"/>
        <end position="352"/>
    </location>
</feature>
<accession>A0A9P8N6Z2</accession>
<sequence>MLPTFDLSPIMGNASVNQLGHRSLQELVMPELRHLANNTELLEKIRERRFNREEPPLCQSPSTPGEDEFHRFLHEPLSEAEIAELDLLIDEPLNQEELIETQKHFEMWQDAYNPGSRYRREAYHILLSTPIARDNRKLHDMFVRRNGSLRLNVFTRHHIRKRWQRLGIWNPEWGIPGRVDEQTRDNSWLWKWKWQGDSPSCGADRHGPLLPQHPNSRAMRRRQGLRRGQWSPLRPRNSLAADASKAAAEDFITSRPWYTFYLEGEEERTRLSRVPESARSHYKENHLAYVAERWNESKRVSDLGWKWENESPLSEPEEWTTMDLDFSPSEIDALEAIPPPTPRPTARRRSPLKLSLSQCEEWCRTLYPRRDSASPEVQEAQPGQPHPQDAATFPTRPSPPRRSRSQEHEEAAPATKLPSSERAPKLRRSARIAARSQRLQAAATAPVGRDSDGRDEPRKLRARSAVGPDTAP</sequence>
<feature type="compositionally biased region" description="Low complexity" evidence="1">
    <location>
        <begin position="431"/>
        <end position="445"/>
    </location>
</feature>
<feature type="compositionally biased region" description="Basic and acidic residues" evidence="1">
    <location>
        <begin position="449"/>
        <end position="459"/>
    </location>
</feature>
<dbReference type="EMBL" id="JAIZPD010000001">
    <property type="protein sequence ID" value="KAH0967899.1"/>
    <property type="molecule type" value="Genomic_DNA"/>
</dbReference>
<name>A0A9P8N6Z2_9HYPO</name>
<keyword evidence="3" id="KW-1185">Reference proteome</keyword>
<evidence type="ECO:0000256" key="1">
    <source>
        <dbReference type="SAM" id="MobiDB-lite"/>
    </source>
</evidence>
<protein>
    <submittedName>
        <fullName evidence="2">Uncharacterized protein</fullName>
    </submittedName>
</protein>
<gene>
    <name evidence="2" type="ORF">HRG_00541</name>
</gene>